<organism evidence="3 4">
    <name type="scientific">Candidatus Phycosocius bacilliformis</name>
    <dbReference type="NCBI Taxonomy" id="1445552"/>
    <lineage>
        <taxon>Bacteria</taxon>
        <taxon>Pseudomonadati</taxon>
        <taxon>Pseudomonadota</taxon>
        <taxon>Alphaproteobacteria</taxon>
        <taxon>Caulobacterales</taxon>
        <taxon>Caulobacterales incertae sedis</taxon>
        <taxon>Candidatus Phycosocius</taxon>
    </lineage>
</organism>
<dbReference type="Proteomes" id="UP000245086">
    <property type="component" value="Unassembled WGS sequence"/>
</dbReference>
<proteinExistence type="predicted"/>
<sequence length="398" mass="43534">MLRHVSSERLPTKHVTLSLKKTTRRWLGPRLGTEAVQCVRSFVLDRVGTAVTIALDHKDPPGEPVRPIGSFSVIKGLHHAGLSVANLEAAMAFYQSAQAFELISRFAVPDRTDLRVMMGVANSQCEIALLRGPTGFLELFEFAFPTPSHGRPNVFEAGLRHICIQAVDGNQLYDDLVSAGAKSHARPSGLGTGNLYCYVRDPEDNILELEGLPYAEGVESPPWFAHVALVTPDIKRLSDFYAEVTGAPVHASGHFGPNRKYDVVAGLDDIVFDGAWVKAGPLTLEFWQYHQPPTLSKPKADASGLGWSHFALEVDDLDADYHRLMAAGVAFHSPPMSNGAVRFVYGRDPDGNVFELLQVLPGHEHLSLDWVSGKDLPAQIDQLVAHYYRSRNNTGVGG</sequence>
<keyword evidence="4" id="KW-1185">Reference proteome</keyword>
<name>A0A2P2EA67_9PROT</name>
<dbReference type="InterPro" id="IPR004360">
    <property type="entry name" value="Glyas_Fos-R_dOase_dom"/>
</dbReference>
<dbReference type="InterPro" id="IPR051785">
    <property type="entry name" value="MMCE/EMCE_epimerase"/>
</dbReference>
<reference evidence="3 4" key="1">
    <citation type="journal article" date="2018" name="Genome Announc.">
        <title>Draft Genome Sequence of "Candidatus Phycosocius bacilliformis," an Alphaproteobacterial Ectosymbiont of the Hydrocarbon-Producing Green Alga Botryococcus braunii.</title>
        <authorList>
            <person name="Tanabe Y."/>
            <person name="Yamaguchi H."/>
            <person name="Watanabe M.M."/>
        </authorList>
    </citation>
    <scope>NUCLEOTIDE SEQUENCE [LARGE SCALE GENOMIC DNA]</scope>
    <source>
        <strain evidence="3 4">BOTRYCO-2</strain>
    </source>
</reference>
<dbReference type="InterPro" id="IPR029068">
    <property type="entry name" value="Glyas_Bleomycin-R_OHBP_Dase"/>
</dbReference>
<dbReference type="SUPFAM" id="SSF54593">
    <property type="entry name" value="Glyoxalase/Bleomycin resistance protein/Dihydroxybiphenyl dioxygenase"/>
    <property type="match status" value="2"/>
</dbReference>
<evidence type="ECO:0000256" key="1">
    <source>
        <dbReference type="ARBA" id="ARBA00022723"/>
    </source>
</evidence>
<dbReference type="OrthoDB" id="9795618at2"/>
<dbReference type="PANTHER" id="PTHR43048">
    <property type="entry name" value="METHYLMALONYL-COA EPIMERASE"/>
    <property type="match status" value="1"/>
</dbReference>
<dbReference type="PANTHER" id="PTHR43048:SF3">
    <property type="entry name" value="METHYLMALONYL-COA EPIMERASE, MITOCHONDRIAL"/>
    <property type="match status" value="1"/>
</dbReference>
<gene>
    <name evidence="3" type="ORF">PbB2_01623</name>
</gene>
<feature type="domain" description="VOC" evidence="2">
    <location>
        <begin position="76"/>
        <end position="212"/>
    </location>
</feature>
<dbReference type="GO" id="GO:0046872">
    <property type="term" value="F:metal ion binding"/>
    <property type="evidence" value="ECO:0007669"/>
    <property type="project" value="UniProtKB-KW"/>
</dbReference>
<dbReference type="InterPro" id="IPR037523">
    <property type="entry name" value="VOC_core"/>
</dbReference>
<comment type="caution">
    <text evidence="3">The sequence shown here is derived from an EMBL/GenBank/DDBJ whole genome shotgun (WGS) entry which is preliminary data.</text>
</comment>
<dbReference type="Pfam" id="PF00903">
    <property type="entry name" value="Glyoxalase"/>
    <property type="match status" value="2"/>
</dbReference>
<protein>
    <recommendedName>
        <fullName evidence="2">VOC domain-containing protein</fullName>
    </recommendedName>
</protein>
<dbReference type="EMBL" id="BFBR01000004">
    <property type="protein sequence ID" value="GBF57952.1"/>
    <property type="molecule type" value="Genomic_DNA"/>
</dbReference>
<dbReference type="AlphaFoldDB" id="A0A2P2EA67"/>
<evidence type="ECO:0000313" key="4">
    <source>
        <dbReference type="Proteomes" id="UP000245086"/>
    </source>
</evidence>
<dbReference type="GO" id="GO:0004493">
    <property type="term" value="F:methylmalonyl-CoA epimerase activity"/>
    <property type="evidence" value="ECO:0007669"/>
    <property type="project" value="TreeGrafter"/>
</dbReference>
<feature type="domain" description="VOC" evidence="2">
    <location>
        <begin position="223"/>
        <end position="359"/>
    </location>
</feature>
<dbReference type="CDD" id="cd06587">
    <property type="entry name" value="VOC"/>
    <property type="match status" value="1"/>
</dbReference>
<keyword evidence="1" id="KW-0479">Metal-binding</keyword>
<dbReference type="PROSITE" id="PS51819">
    <property type="entry name" value="VOC"/>
    <property type="match status" value="2"/>
</dbReference>
<evidence type="ECO:0000313" key="3">
    <source>
        <dbReference type="EMBL" id="GBF57952.1"/>
    </source>
</evidence>
<dbReference type="Gene3D" id="3.10.180.10">
    <property type="entry name" value="2,3-Dihydroxybiphenyl 1,2-Dioxygenase, domain 1"/>
    <property type="match status" value="2"/>
</dbReference>
<accession>A0A2P2EA67</accession>
<dbReference type="GO" id="GO:0046491">
    <property type="term" value="P:L-methylmalonyl-CoA metabolic process"/>
    <property type="evidence" value="ECO:0007669"/>
    <property type="project" value="TreeGrafter"/>
</dbReference>
<evidence type="ECO:0000259" key="2">
    <source>
        <dbReference type="PROSITE" id="PS51819"/>
    </source>
</evidence>